<dbReference type="RefSeq" id="WP_367778324.1">
    <property type="nucleotide sequence ID" value="NZ_JBFMIA010000002.1"/>
</dbReference>
<dbReference type="PANTHER" id="PTHR30237:SF2">
    <property type="entry name" value="MUREIN TETRAPEPTIDE CARBOXYPEPTIDASE"/>
    <property type="match status" value="1"/>
</dbReference>
<dbReference type="Pfam" id="PF17676">
    <property type="entry name" value="Peptidase_S66C"/>
    <property type="match status" value="1"/>
</dbReference>
<keyword evidence="5" id="KW-0720">Serine protease</keyword>
<gene>
    <name evidence="8" type="ORF">AB1471_04090</name>
</gene>
<reference evidence="8 9" key="1">
    <citation type="journal article" date="1979" name="Int. J. Syst. Evol. Microbiol.">
        <title>Bacillus globisporus subsp. marinus subsp. nov.</title>
        <authorList>
            <person name="Liu H."/>
        </authorList>
    </citation>
    <scope>NUCLEOTIDE SEQUENCE [LARGE SCALE GENOMIC DNA]</scope>
    <source>
        <strain evidence="8 9">DSM 1297</strain>
    </source>
</reference>
<dbReference type="InterPro" id="IPR003507">
    <property type="entry name" value="S66_fam"/>
</dbReference>
<dbReference type="Pfam" id="PF02016">
    <property type="entry name" value="Peptidase_S66"/>
    <property type="match status" value="1"/>
</dbReference>
<dbReference type="InterPro" id="IPR027478">
    <property type="entry name" value="LdcA_N"/>
</dbReference>
<evidence type="ECO:0000256" key="3">
    <source>
        <dbReference type="ARBA" id="ARBA00022670"/>
    </source>
</evidence>
<evidence type="ECO:0000259" key="6">
    <source>
        <dbReference type="Pfam" id="PF02016"/>
    </source>
</evidence>
<accession>A0ABV3Q170</accession>
<feature type="domain" description="LD-carboxypeptidase C-terminal" evidence="7">
    <location>
        <begin position="177"/>
        <end position="292"/>
    </location>
</feature>
<evidence type="ECO:0000313" key="8">
    <source>
        <dbReference type="EMBL" id="MEW9500981.1"/>
    </source>
</evidence>
<dbReference type="InterPro" id="IPR027461">
    <property type="entry name" value="Carboxypeptidase_A_C_sf"/>
</dbReference>
<evidence type="ECO:0000256" key="5">
    <source>
        <dbReference type="ARBA" id="ARBA00022825"/>
    </source>
</evidence>
<dbReference type="PIRSF" id="PIRSF028757">
    <property type="entry name" value="LD-carboxypeptidase"/>
    <property type="match status" value="1"/>
</dbReference>
<dbReference type="InterPro" id="IPR029062">
    <property type="entry name" value="Class_I_gatase-like"/>
</dbReference>
<keyword evidence="9" id="KW-1185">Reference proteome</keyword>
<protein>
    <submittedName>
        <fullName evidence="8">LD-carboxypeptidase</fullName>
    </submittedName>
</protein>
<dbReference type="Proteomes" id="UP001556040">
    <property type="component" value="Unassembled WGS sequence"/>
</dbReference>
<dbReference type="InterPro" id="IPR040921">
    <property type="entry name" value="Peptidase_S66C"/>
</dbReference>
<dbReference type="PANTHER" id="PTHR30237">
    <property type="entry name" value="MURAMOYLTETRAPEPTIDE CARBOXYPEPTIDASE"/>
    <property type="match status" value="1"/>
</dbReference>
<dbReference type="EMBL" id="JBFMIA010000002">
    <property type="protein sequence ID" value="MEW9500981.1"/>
    <property type="molecule type" value="Genomic_DNA"/>
</dbReference>
<evidence type="ECO:0000256" key="1">
    <source>
        <dbReference type="ARBA" id="ARBA00010233"/>
    </source>
</evidence>
<comment type="caution">
    <text evidence="8">The sequence shown here is derived from an EMBL/GenBank/DDBJ whole genome shotgun (WGS) entry which is preliminary data.</text>
</comment>
<dbReference type="SUPFAM" id="SSF141986">
    <property type="entry name" value="LD-carboxypeptidase A C-terminal domain-like"/>
    <property type="match status" value="1"/>
</dbReference>
<dbReference type="InterPro" id="IPR040449">
    <property type="entry name" value="Peptidase_S66_N"/>
</dbReference>
<dbReference type="CDD" id="cd07025">
    <property type="entry name" value="Peptidase_S66"/>
    <property type="match status" value="1"/>
</dbReference>
<evidence type="ECO:0000256" key="4">
    <source>
        <dbReference type="ARBA" id="ARBA00022801"/>
    </source>
</evidence>
<name>A0ABV3Q170_9BACL</name>
<sequence>MILPKRLQRGDTVGVIAPASPPNIEQLKRSFIFLRELGVNVKIGNHVQDINGYLAGADEDRLHDLHSMFKDPFVHAIFCAGGGYGTGRIAEQINYELIKRNPKIFWGYSDITFLHNAIRQCTGLVTFHGPMLASDVGKEGFDDLSKKMFQQLFEPKELHYTEYISPLEVIAEGECVGELVGGNLSLIQSMMGTPYELETEGKILLIEDVDEEPYRIDGMLNQLTMAGKLASAAGVVVGDFKNAVPTNDKPSQSLDEVLDHYLKRLEIPVIKGFKIGHCQPHFAVPLGVKAKLSSKTKSLIIMPGVQ</sequence>
<feature type="domain" description="LD-carboxypeptidase N-terminal" evidence="6">
    <location>
        <begin position="13"/>
        <end position="129"/>
    </location>
</feature>
<dbReference type="Gene3D" id="3.40.50.10740">
    <property type="entry name" value="Class I glutamine amidotransferase-like"/>
    <property type="match status" value="1"/>
</dbReference>
<keyword evidence="2" id="KW-0121">Carboxypeptidase</keyword>
<evidence type="ECO:0000256" key="2">
    <source>
        <dbReference type="ARBA" id="ARBA00022645"/>
    </source>
</evidence>
<organism evidence="8 9">
    <name type="scientific">Jeotgalibacillus marinus</name>
    <dbReference type="NCBI Taxonomy" id="86667"/>
    <lineage>
        <taxon>Bacteria</taxon>
        <taxon>Bacillati</taxon>
        <taxon>Bacillota</taxon>
        <taxon>Bacilli</taxon>
        <taxon>Bacillales</taxon>
        <taxon>Caryophanaceae</taxon>
        <taxon>Jeotgalibacillus</taxon>
    </lineage>
</organism>
<proteinExistence type="inferred from homology"/>
<keyword evidence="4" id="KW-0378">Hydrolase</keyword>
<dbReference type="SUPFAM" id="SSF52317">
    <property type="entry name" value="Class I glutamine amidotransferase-like"/>
    <property type="match status" value="1"/>
</dbReference>
<dbReference type="Gene3D" id="3.50.30.60">
    <property type="entry name" value="LD-carboxypeptidase A C-terminal domain-like"/>
    <property type="match status" value="1"/>
</dbReference>
<comment type="similarity">
    <text evidence="1">Belongs to the peptidase S66 family.</text>
</comment>
<keyword evidence="3" id="KW-0645">Protease</keyword>
<evidence type="ECO:0000313" key="9">
    <source>
        <dbReference type="Proteomes" id="UP001556040"/>
    </source>
</evidence>
<evidence type="ECO:0000259" key="7">
    <source>
        <dbReference type="Pfam" id="PF17676"/>
    </source>
</evidence>